<reference evidence="1" key="1">
    <citation type="submission" date="2018-05" db="EMBL/GenBank/DDBJ databases">
        <authorList>
            <person name="Lanie J.A."/>
            <person name="Ng W.-L."/>
            <person name="Kazmierczak K.M."/>
            <person name="Andrzejewski T.M."/>
            <person name="Davidsen T.M."/>
            <person name="Wayne K.J."/>
            <person name="Tettelin H."/>
            <person name="Glass J.I."/>
            <person name="Rusch D."/>
            <person name="Podicherti R."/>
            <person name="Tsui H.-C.T."/>
            <person name="Winkler M.E."/>
        </authorList>
    </citation>
    <scope>NUCLEOTIDE SEQUENCE</scope>
</reference>
<accession>A0A382XQE8</accession>
<organism evidence="1">
    <name type="scientific">marine metagenome</name>
    <dbReference type="NCBI Taxonomy" id="408172"/>
    <lineage>
        <taxon>unclassified sequences</taxon>
        <taxon>metagenomes</taxon>
        <taxon>ecological metagenomes</taxon>
    </lineage>
</organism>
<protein>
    <submittedName>
        <fullName evidence="1">Uncharacterized protein</fullName>
    </submittedName>
</protein>
<sequence length="63" mass="7168">MVGEILLSEIEDVLCPLCKGDGHIAPIDKAYFEAKNGVDKKMEVGDECRWCYETIESEDHYCQ</sequence>
<evidence type="ECO:0000313" key="1">
    <source>
        <dbReference type="EMBL" id="SVD72518.1"/>
    </source>
</evidence>
<name>A0A382XQE8_9ZZZZ</name>
<dbReference type="EMBL" id="UINC01169130">
    <property type="protein sequence ID" value="SVD72518.1"/>
    <property type="molecule type" value="Genomic_DNA"/>
</dbReference>
<dbReference type="AlphaFoldDB" id="A0A382XQE8"/>
<gene>
    <name evidence="1" type="ORF">METZ01_LOCUS425372</name>
</gene>
<proteinExistence type="predicted"/>